<dbReference type="KEGG" id="palw:PSAL_029410"/>
<dbReference type="Proteomes" id="UP000283786">
    <property type="component" value="Chromosome"/>
</dbReference>
<dbReference type="OrthoDB" id="7260751at2"/>
<keyword evidence="2" id="KW-0805">Transcription regulation</keyword>
<dbReference type="GO" id="GO:0003700">
    <property type="term" value="F:DNA-binding transcription factor activity"/>
    <property type="evidence" value="ECO:0007669"/>
    <property type="project" value="InterPro"/>
</dbReference>
<accession>A0A418SG82</accession>
<organism evidence="5 6">
    <name type="scientific">Pseudooceanicola algae</name>
    <dbReference type="NCBI Taxonomy" id="1537215"/>
    <lineage>
        <taxon>Bacteria</taxon>
        <taxon>Pseudomonadati</taxon>
        <taxon>Pseudomonadota</taxon>
        <taxon>Alphaproteobacteria</taxon>
        <taxon>Rhodobacterales</taxon>
        <taxon>Paracoccaceae</taxon>
        <taxon>Pseudooceanicola</taxon>
    </lineage>
</organism>
<evidence type="ECO:0000256" key="2">
    <source>
        <dbReference type="ARBA" id="ARBA00023015"/>
    </source>
</evidence>
<dbReference type="SUPFAM" id="SSF53850">
    <property type="entry name" value="Periplasmic binding protein-like II"/>
    <property type="match status" value="1"/>
</dbReference>
<proteinExistence type="inferred from homology"/>
<comment type="similarity">
    <text evidence="1">Belongs to the LysR transcriptional regulatory family.</text>
</comment>
<dbReference type="Pfam" id="PF00126">
    <property type="entry name" value="HTH_1"/>
    <property type="match status" value="1"/>
</dbReference>
<keyword evidence="4" id="KW-0804">Transcription</keyword>
<dbReference type="InterPro" id="IPR036388">
    <property type="entry name" value="WH-like_DNA-bd_sf"/>
</dbReference>
<keyword evidence="6" id="KW-1185">Reference proteome</keyword>
<dbReference type="PRINTS" id="PR00039">
    <property type="entry name" value="HTHLYSR"/>
</dbReference>
<protein>
    <submittedName>
        <fullName evidence="5">HTH-type transcriptional regulator CynR</fullName>
    </submittedName>
</protein>
<dbReference type="GO" id="GO:0010628">
    <property type="term" value="P:positive regulation of gene expression"/>
    <property type="evidence" value="ECO:0007669"/>
    <property type="project" value="TreeGrafter"/>
</dbReference>
<dbReference type="AlphaFoldDB" id="A0A418SG82"/>
<dbReference type="Gene3D" id="1.10.10.10">
    <property type="entry name" value="Winged helix-like DNA-binding domain superfamily/Winged helix DNA-binding domain"/>
    <property type="match status" value="1"/>
</dbReference>
<evidence type="ECO:0000256" key="1">
    <source>
        <dbReference type="ARBA" id="ARBA00009437"/>
    </source>
</evidence>
<dbReference type="PROSITE" id="PS50931">
    <property type="entry name" value="HTH_LYSR"/>
    <property type="match status" value="1"/>
</dbReference>
<dbReference type="EMBL" id="CP060436">
    <property type="protein sequence ID" value="QPM91686.1"/>
    <property type="molecule type" value="Genomic_DNA"/>
</dbReference>
<evidence type="ECO:0000256" key="3">
    <source>
        <dbReference type="ARBA" id="ARBA00023125"/>
    </source>
</evidence>
<dbReference type="Pfam" id="PF03466">
    <property type="entry name" value="LysR_substrate"/>
    <property type="match status" value="1"/>
</dbReference>
<dbReference type="GO" id="GO:0043565">
    <property type="term" value="F:sequence-specific DNA binding"/>
    <property type="evidence" value="ECO:0007669"/>
    <property type="project" value="TreeGrafter"/>
</dbReference>
<keyword evidence="3" id="KW-0238">DNA-binding</keyword>
<sequence>MQLVQLQTFRAVIEHGSTQAAAEYLGVTQSAVSRRITQLEQHLGLDLFRREKGRLVPTRDCRLLQGQIFGMVDRGARLGALAQELRKGNSSAITLRIAVPSSLTLSILPGILRDFLAANDLVQVELHTGPYDSIERMLLDERAEIGFLRIPVQAAGLSVTPVIEARTVCVMPNDHPLTARREISIADLRDEQLILLGRRRAPRREVDEAFWGAGFTPRVRVEAHSVLSACSLVANGMGVTLVNELMARDYDHLAVTHRPVTPELNHRFAFALNTEIPLSQAGQSFLDLATERLQSLLQPTG</sequence>
<dbReference type="InterPro" id="IPR036390">
    <property type="entry name" value="WH_DNA-bd_sf"/>
</dbReference>
<dbReference type="RefSeq" id="WP_119839317.1">
    <property type="nucleotide sequence ID" value="NZ_CP060436.1"/>
</dbReference>
<dbReference type="Gene3D" id="3.40.190.290">
    <property type="match status" value="1"/>
</dbReference>
<evidence type="ECO:0000256" key="4">
    <source>
        <dbReference type="ARBA" id="ARBA00023163"/>
    </source>
</evidence>
<dbReference type="SUPFAM" id="SSF46785">
    <property type="entry name" value="Winged helix' DNA-binding domain"/>
    <property type="match status" value="1"/>
</dbReference>
<name>A0A418SG82_9RHOB</name>
<evidence type="ECO:0000313" key="6">
    <source>
        <dbReference type="Proteomes" id="UP000283786"/>
    </source>
</evidence>
<dbReference type="InterPro" id="IPR005119">
    <property type="entry name" value="LysR_subst-bd"/>
</dbReference>
<gene>
    <name evidence="5" type="primary">cynR_2</name>
    <name evidence="5" type="ORF">PSAL_029410</name>
</gene>
<dbReference type="PANTHER" id="PTHR30427">
    <property type="entry name" value="TRANSCRIPTIONAL ACTIVATOR PROTEIN LYSR"/>
    <property type="match status" value="1"/>
</dbReference>
<dbReference type="PANTHER" id="PTHR30427:SF1">
    <property type="entry name" value="TRANSCRIPTIONAL ACTIVATOR PROTEIN LYSR"/>
    <property type="match status" value="1"/>
</dbReference>
<reference evidence="5 6" key="1">
    <citation type="submission" date="2020-08" db="EMBL/GenBank/DDBJ databases">
        <title>Genome sequence of Rhodobacteraceae bacterium Lw-13e.</title>
        <authorList>
            <person name="Poehlein A."/>
            <person name="Wolter L."/>
            <person name="Daniel R."/>
            <person name="Brinkhoff T."/>
        </authorList>
    </citation>
    <scope>NUCLEOTIDE SEQUENCE [LARGE SCALE GENOMIC DNA]</scope>
    <source>
        <strain evidence="5 6">Lw-13e</strain>
    </source>
</reference>
<dbReference type="InterPro" id="IPR000847">
    <property type="entry name" value="LysR_HTH_N"/>
</dbReference>
<evidence type="ECO:0000313" key="5">
    <source>
        <dbReference type="EMBL" id="QPM91686.1"/>
    </source>
</evidence>